<protein>
    <submittedName>
        <fullName evidence="1">DUF742 domain-containing protein</fullName>
    </submittedName>
</protein>
<proteinExistence type="predicted"/>
<reference evidence="2" key="1">
    <citation type="journal article" date="2019" name="Int. J. Syst. Evol. Microbiol.">
        <title>The Global Catalogue of Microorganisms (GCM) 10K type strain sequencing project: providing services to taxonomists for standard genome sequencing and annotation.</title>
        <authorList>
            <consortium name="The Broad Institute Genomics Platform"/>
            <consortium name="The Broad Institute Genome Sequencing Center for Infectious Disease"/>
            <person name="Wu L."/>
            <person name="Ma J."/>
        </authorList>
    </citation>
    <scope>NUCLEOTIDE SEQUENCE [LARGE SCALE GENOMIC DNA]</scope>
    <source>
        <strain evidence="2">JCM 17983</strain>
    </source>
</reference>
<gene>
    <name evidence="1" type="ORF">GCM10023203_28830</name>
</gene>
<name>A0ABP9EH62_9PSEU</name>
<evidence type="ECO:0000313" key="1">
    <source>
        <dbReference type="EMBL" id="GAA4876765.1"/>
    </source>
</evidence>
<sequence length="118" mass="12783">MTAGAGSGRRAPRVRPYTITRGRTRTHAELALETLVHTATGLDVHAAELTREQRAICRLCVDPVSVAEVSARADLPLGVARVVLDDMARDGLVVLHEASTDRPSLALMERVLHGLQRL</sequence>
<dbReference type="EMBL" id="BAABHQ010000007">
    <property type="protein sequence ID" value="GAA4876765.1"/>
    <property type="molecule type" value="Genomic_DNA"/>
</dbReference>
<dbReference type="Proteomes" id="UP001500457">
    <property type="component" value="Unassembled WGS sequence"/>
</dbReference>
<organism evidence="1 2">
    <name type="scientific">Actinomycetospora straminea</name>
    <dbReference type="NCBI Taxonomy" id="663607"/>
    <lineage>
        <taxon>Bacteria</taxon>
        <taxon>Bacillati</taxon>
        <taxon>Actinomycetota</taxon>
        <taxon>Actinomycetes</taxon>
        <taxon>Pseudonocardiales</taxon>
        <taxon>Pseudonocardiaceae</taxon>
        <taxon>Actinomycetospora</taxon>
    </lineage>
</organism>
<accession>A0ABP9EH62</accession>
<dbReference type="PANTHER" id="PTHR36221">
    <property type="entry name" value="DUF742 DOMAIN-CONTAINING PROTEIN"/>
    <property type="match status" value="1"/>
</dbReference>
<dbReference type="InterPro" id="IPR007995">
    <property type="entry name" value="DUF742"/>
</dbReference>
<comment type="caution">
    <text evidence="1">The sequence shown here is derived from an EMBL/GenBank/DDBJ whole genome shotgun (WGS) entry which is preliminary data.</text>
</comment>
<dbReference type="Pfam" id="PF05331">
    <property type="entry name" value="DUF742"/>
    <property type="match status" value="1"/>
</dbReference>
<dbReference type="PANTHER" id="PTHR36221:SF1">
    <property type="entry name" value="DUF742 DOMAIN-CONTAINING PROTEIN"/>
    <property type="match status" value="1"/>
</dbReference>
<evidence type="ECO:0000313" key="2">
    <source>
        <dbReference type="Proteomes" id="UP001500457"/>
    </source>
</evidence>
<dbReference type="RefSeq" id="WP_274234165.1">
    <property type="nucleotide sequence ID" value="NZ_BAABHQ010000007.1"/>
</dbReference>
<keyword evidence="2" id="KW-1185">Reference proteome</keyword>